<organism evidence="2 3">
    <name type="scientific">Maize bushy stunt phytoplasma</name>
    <dbReference type="NCBI Taxonomy" id="202462"/>
    <lineage>
        <taxon>Bacteria</taxon>
        <taxon>Bacillati</taxon>
        <taxon>Mycoplasmatota</taxon>
        <taxon>Mollicutes</taxon>
        <taxon>Acholeplasmatales</taxon>
        <taxon>Acholeplasmataceae</taxon>
        <taxon>Candidatus Phytoplasma</taxon>
        <taxon>16SrI (Aster yellows group)</taxon>
    </lineage>
</organism>
<keyword evidence="1" id="KW-1133">Transmembrane helix</keyword>
<keyword evidence="3" id="KW-1185">Reference proteome</keyword>
<feature type="transmembrane region" description="Helical" evidence="1">
    <location>
        <begin position="92"/>
        <end position="109"/>
    </location>
</feature>
<name>A0ABN4S1I4_9MOLU</name>
<gene>
    <name evidence="2" type="ORF">MBSPM3_v1c0410</name>
</gene>
<keyword evidence="1" id="KW-0472">Membrane</keyword>
<reference evidence="2" key="1">
    <citation type="submission" date="2016-04" db="EMBL/GenBank/DDBJ databases">
        <title>Complete genome sequence of maize bushy stunt phytoplasma M3.</title>
        <authorList>
            <person name="Orlovskis Z."/>
            <person name="Canale M.C."/>
            <person name="Haryono M."/>
            <person name="Lopes J.R.S."/>
            <person name="Kuo C.-H."/>
            <person name="Hogenhout S.A."/>
        </authorList>
    </citation>
    <scope>NUCLEOTIDE SEQUENCE [LARGE SCALE GENOMIC DNA]</scope>
    <source>
        <strain evidence="2">M3</strain>
    </source>
</reference>
<dbReference type="Proteomes" id="UP000224287">
    <property type="component" value="Chromosome"/>
</dbReference>
<feature type="transmembrane region" description="Helical" evidence="1">
    <location>
        <begin position="63"/>
        <end position="86"/>
    </location>
</feature>
<sequence>MCFCIWWLIYLSFFKTESNIYKYLEFIKSLKLKIYIIDISAFCQFAIDDLLKVNNIDAKIKLYFGILMVPWGLIFSNFIISCRHWVLSFQSFIKIWDFIICFSFRFYFYRFCPYSLGIK</sequence>
<proteinExistence type="predicted"/>
<evidence type="ECO:0000256" key="1">
    <source>
        <dbReference type="SAM" id="Phobius"/>
    </source>
</evidence>
<accession>A0ABN4S1I4</accession>
<evidence type="ECO:0000313" key="3">
    <source>
        <dbReference type="Proteomes" id="UP000224287"/>
    </source>
</evidence>
<keyword evidence="1" id="KW-0812">Transmembrane</keyword>
<evidence type="ECO:0000313" key="2">
    <source>
        <dbReference type="EMBL" id="AOF54587.1"/>
    </source>
</evidence>
<dbReference type="EMBL" id="CP015149">
    <property type="protein sequence ID" value="AOF54587.1"/>
    <property type="molecule type" value="Genomic_DNA"/>
</dbReference>
<protein>
    <submittedName>
        <fullName evidence="2">Uncharacterized protein</fullName>
    </submittedName>
</protein>